<comment type="caution">
    <text evidence="2">The sequence shown here is derived from an EMBL/GenBank/DDBJ whole genome shotgun (WGS) entry which is preliminary data.</text>
</comment>
<gene>
    <name evidence="2" type="ORF">HA237_00720</name>
    <name evidence="3" type="ORF">J4224_01995</name>
</gene>
<reference evidence="3" key="3">
    <citation type="submission" date="2021-05" db="EMBL/GenBank/DDBJ databases">
        <title>Protein family content uncovers lineage relationships and bacterial pathway maintenance mechanisms in DPANN archaea.</title>
        <authorList>
            <person name="Castelle C.J."/>
            <person name="Meheust R."/>
            <person name="Jaffe A.L."/>
            <person name="Seitz K."/>
            <person name="Gong X."/>
            <person name="Baker B.J."/>
            <person name="Banfield J.F."/>
        </authorList>
    </citation>
    <scope>NUCLEOTIDE SEQUENCE</scope>
    <source>
        <strain evidence="3">RIFCSPHIGHO2_01_FULL_GW2011_AR10_43_9</strain>
    </source>
</reference>
<evidence type="ECO:0000313" key="4">
    <source>
        <dbReference type="Proteomes" id="UP000577419"/>
    </source>
</evidence>
<organism evidence="2 4">
    <name type="scientific">Candidatus Iainarchaeum sp</name>
    <dbReference type="NCBI Taxonomy" id="3101447"/>
    <lineage>
        <taxon>Archaea</taxon>
        <taxon>Candidatus Iainarchaeota</taxon>
        <taxon>Candidatus Iainarchaeia</taxon>
        <taxon>Candidatus Iainarchaeales</taxon>
        <taxon>Candidatus Iainarchaeaceae</taxon>
        <taxon>Candidatus Iainarchaeum</taxon>
    </lineage>
</organism>
<evidence type="ECO:0000313" key="2">
    <source>
        <dbReference type="EMBL" id="HIH07874.1"/>
    </source>
</evidence>
<dbReference type="EMBL" id="DUFG01000005">
    <property type="protein sequence ID" value="HIH07874.1"/>
    <property type="molecule type" value="Genomic_DNA"/>
</dbReference>
<dbReference type="EMBL" id="JAGVWF010000027">
    <property type="protein sequence ID" value="MBS3059178.1"/>
    <property type="molecule type" value="Genomic_DNA"/>
</dbReference>
<dbReference type="Proteomes" id="UP000683213">
    <property type="component" value="Unassembled WGS sequence"/>
</dbReference>
<sequence length="71" mass="7361">MSKTSLFLASAAILLILLAGCTTENPPQQVDCPGGGTAPSLEECLALEQSADNIPIPEIPEENSEPSNIPI</sequence>
<accession>A0A7J4IT16</accession>
<dbReference type="PROSITE" id="PS51257">
    <property type="entry name" value="PROKAR_LIPOPROTEIN"/>
    <property type="match status" value="1"/>
</dbReference>
<evidence type="ECO:0008006" key="5">
    <source>
        <dbReference type="Google" id="ProtNLM"/>
    </source>
</evidence>
<name>A0A7J4IT16_9ARCH</name>
<dbReference type="Proteomes" id="UP000577419">
    <property type="component" value="Unassembled WGS sequence"/>
</dbReference>
<reference evidence="4" key="1">
    <citation type="journal article" date="2020" name="bioRxiv">
        <title>A rank-normalized archaeal taxonomy based on genome phylogeny resolves widespread incomplete and uneven classifications.</title>
        <authorList>
            <person name="Rinke C."/>
            <person name="Chuvochina M."/>
            <person name="Mussig A.J."/>
            <person name="Chaumeil P.-A."/>
            <person name="Waite D.W."/>
            <person name="Whitman W.B."/>
            <person name="Parks D.H."/>
            <person name="Hugenholtz P."/>
        </authorList>
    </citation>
    <scope>NUCLEOTIDE SEQUENCE [LARGE SCALE GENOMIC DNA]</scope>
</reference>
<protein>
    <recommendedName>
        <fullName evidence="5">Lipoprotein</fullName>
    </recommendedName>
</protein>
<evidence type="ECO:0000256" key="1">
    <source>
        <dbReference type="SAM" id="MobiDB-lite"/>
    </source>
</evidence>
<dbReference type="AlphaFoldDB" id="A0A7J4IT16"/>
<feature type="region of interest" description="Disordered" evidence="1">
    <location>
        <begin position="52"/>
        <end position="71"/>
    </location>
</feature>
<reference evidence="3" key="2">
    <citation type="submission" date="2021-03" db="EMBL/GenBank/DDBJ databases">
        <authorList>
            <person name="Jaffe A."/>
        </authorList>
    </citation>
    <scope>NUCLEOTIDE SEQUENCE</scope>
    <source>
        <strain evidence="3">RIFCSPHIGHO2_01_FULL_GW2011_AR10_43_9</strain>
    </source>
</reference>
<evidence type="ECO:0000313" key="3">
    <source>
        <dbReference type="EMBL" id="MBS3059178.1"/>
    </source>
</evidence>
<proteinExistence type="predicted"/>